<keyword evidence="1" id="KW-0812">Transmembrane</keyword>
<feature type="transmembrane region" description="Helical" evidence="1">
    <location>
        <begin position="174"/>
        <end position="194"/>
    </location>
</feature>
<gene>
    <name evidence="3" type="ORF">DR950_00555</name>
</gene>
<feature type="domain" description="MHYT" evidence="2">
    <location>
        <begin position="13"/>
        <end position="202"/>
    </location>
</feature>
<feature type="transmembrane region" description="Helical" evidence="1">
    <location>
        <begin position="148"/>
        <end position="167"/>
    </location>
</feature>
<feature type="transmembrane region" description="Helical" evidence="1">
    <location>
        <begin position="87"/>
        <end position="105"/>
    </location>
</feature>
<dbReference type="PROSITE" id="PS50924">
    <property type="entry name" value="MHYT"/>
    <property type="match status" value="1"/>
</dbReference>
<evidence type="ECO:0000259" key="2">
    <source>
        <dbReference type="PROSITE" id="PS50924"/>
    </source>
</evidence>
<comment type="caution">
    <text evidence="3">The sequence shown here is derived from an EMBL/GenBank/DDBJ whole genome shotgun (WGS) entry which is preliminary data.</text>
</comment>
<dbReference type="PANTHER" id="PTHR35152:SF1">
    <property type="entry name" value="DOMAIN SIGNALLING PROTEIN, PUTATIVE (AFU_ORTHOLOGUE AFUA_5G11310)-RELATED"/>
    <property type="match status" value="1"/>
</dbReference>
<proteinExistence type="predicted"/>
<keyword evidence="4" id="KW-1185">Reference proteome</keyword>
<dbReference type="Pfam" id="PF03707">
    <property type="entry name" value="MHYT"/>
    <property type="match status" value="3"/>
</dbReference>
<reference evidence="3 4" key="1">
    <citation type="submission" date="2018-08" db="EMBL/GenBank/DDBJ databases">
        <title>Diversity &amp; Physiological Properties of Lignin-Decomposing Actinobacteria from Soil.</title>
        <authorList>
            <person name="Roh S.G."/>
            <person name="Kim S.B."/>
        </authorList>
    </citation>
    <scope>NUCLEOTIDE SEQUENCE [LARGE SCALE GENOMIC DNA]</scope>
    <source>
        <strain evidence="3 4">MMS17-GH009</strain>
    </source>
</reference>
<evidence type="ECO:0000313" key="4">
    <source>
        <dbReference type="Proteomes" id="UP000263377"/>
    </source>
</evidence>
<organism evidence="3 4">
    <name type="scientific">Kitasatospora xanthocidica</name>
    <dbReference type="NCBI Taxonomy" id="83382"/>
    <lineage>
        <taxon>Bacteria</taxon>
        <taxon>Bacillati</taxon>
        <taxon>Actinomycetota</taxon>
        <taxon>Actinomycetes</taxon>
        <taxon>Kitasatosporales</taxon>
        <taxon>Streptomycetaceae</taxon>
        <taxon>Kitasatospora</taxon>
    </lineage>
</organism>
<sequence length="261" mass="27153">MHPHTAHIDGFHYGWINPVLSYLIACTGAALGLRCTVRALTLPPARRLGWLLLSAVELGCGIWTMHFMAMMGFAVTGSSVVYRVPETLGSLLLAIAVVGAGVLYVGYRRRTLASLLIGGTVTGCGVAAMHYLGMAAMQVQGVVSYDPVLVAVSIAIAVAAATAALWMTLNITGFAASLVASLIAGVAVTAMHYTGMASVSVRLDDRLLPAGLPASQFVVPLAVAIMAVIAIGGFVLTLSPQDPVDVPAREPLRVKLFDRGA</sequence>
<dbReference type="Proteomes" id="UP000263377">
    <property type="component" value="Unassembled WGS sequence"/>
</dbReference>
<dbReference type="InterPro" id="IPR005330">
    <property type="entry name" value="MHYT_dom"/>
</dbReference>
<dbReference type="AlphaFoldDB" id="A0A373A460"/>
<dbReference type="RefSeq" id="WP_117491124.1">
    <property type="nucleotide sequence ID" value="NZ_QVIG01000001.1"/>
</dbReference>
<keyword evidence="1" id="KW-0472">Membrane</keyword>
<dbReference type="PANTHER" id="PTHR35152">
    <property type="entry name" value="DOMAIN SIGNALLING PROTEIN, PUTATIVE (AFU_ORTHOLOGUE AFUA_5G11310)-RELATED"/>
    <property type="match status" value="1"/>
</dbReference>
<name>A0A373A460_9ACTN</name>
<dbReference type="GO" id="GO:0016020">
    <property type="term" value="C:membrane"/>
    <property type="evidence" value="ECO:0007669"/>
    <property type="project" value="UniProtKB-UniRule"/>
</dbReference>
<protein>
    <recommendedName>
        <fullName evidence="2">MHYT domain-containing protein</fullName>
    </recommendedName>
</protein>
<keyword evidence="1" id="KW-1133">Transmembrane helix</keyword>
<feature type="transmembrane region" description="Helical" evidence="1">
    <location>
        <begin position="19"/>
        <end position="37"/>
    </location>
</feature>
<feature type="transmembrane region" description="Helical" evidence="1">
    <location>
        <begin position="49"/>
        <end position="75"/>
    </location>
</feature>
<feature type="transmembrane region" description="Helical" evidence="1">
    <location>
        <begin position="112"/>
        <end position="136"/>
    </location>
</feature>
<accession>A0A373A460</accession>
<evidence type="ECO:0000256" key="1">
    <source>
        <dbReference type="PROSITE-ProRule" id="PRU00244"/>
    </source>
</evidence>
<evidence type="ECO:0000313" key="3">
    <source>
        <dbReference type="EMBL" id="RGD62574.1"/>
    </source>
</evidence>
<feature type="transmembrane region" description="Helical" evidence="1">
    <location>
        <begin position="214"/>
        <end position="239"/>
    </location>
</feature>
<dbReference type="EMBL" id="QVIG01000001">
    <property type="protein sequence ID" value="RGD62574.1"/>
    <property type="molecule type" value="Genomic_DNA"/>
</dbReference>